<evidence type="ECO:0000313" key="3">
    <source>
        <dbReference type="EMBL" id="MEO3714356.1"/>
    </source>
</evidence>
<protein>
    <submittedName>
        <fullName evidence="3">XrtA/PEP-CTERM system TPR-repeat protein PrsT</fullName>
    </submittedName>
</protein>
<keyword evidence="4" id="KW-1185">Reference proteome</keyword>
<evidence type="ECO:0000313" key="4">
    <source>
        <dbReference type="Proteomes" id="UP001462640"/>
    </source>
</evidence>
<dbReference type="EMBL" id="JBDPZC010000007">
    <property type="protein sequence ID" value="MEO3714356.1"/>
    <property type="molecule type" value="Genomic_DNA"/>
</dbReference>
<gene>
    <name evidence="3" type="primary">prsT</name>
    <name evidence="3" type="ORF">ABDJ40_16445</name>
</gene>
<dbReference type="PANTHER" id="PTHR12558:SF13">
    <property type="entry name" value="CELL DIVISION CYCLE PROTEIN 27 HOMOLOG"/>
    <property type="match status" value="1"/>
</dbReference>
<feature type="repeat" description="TPR" evidence="1">
    <location>
        <begin position="714"/>
        <end position="747"/>
    </location>
</feature>
<dbReference type="RefSeq" id="WP_347611462.1">
    <property type="nucleotide sequence ID" value="NZ_JBDPZC010000007.1"/>
</dbReference>
<organism evidence="3 4">
    <name type="scientific">Roseateles flavus</name>
    <dbReference type="NCBI Taxonomy" id="3149041"/>
    <lineage>
        <taxon>Bacteria</taxon>
        <taxon>Pseudomonadati</taxon>
        <taxon>Pseudomonadota</taxon>
        <taxon>Betaproteobacteria</taxon>
        <taxon>Burkholderiales</taxon>
        <taxon>Sphaerotilaceae</taxon>
        <taxon>Roseateles</taxon>
    </lineage>
</organism>
<dbReference type="PROSITE" id="PS50005">
    <property type="entry name" value="TPR"/>
    <property type="match status" value="4"/>
</dbReference>
<keyword evidence="1" id="KW-0802">TPR repeat</keyword>
<comment type="caution">
    <text evidence="3">The sequence shown here is derived from an EMBL/GenBank/DDBJ whole genome shotgun (WGS) entry which is preliminary data.</text>
</comment>
<dbReference type="SMART" id="SM00028">
    <property type="entry name" value="TPR"/>
    <property type="match status" value="16"/>
</dbReference>
<dbReference type="NCBIfam" id="TIGR02917">
    <property type="entry name" value="PEP_TPR_lipo"/>
    <property type="match status" value="1"/>
</dbReference>
<dbReference type="Pfam" id="PF14559">
    <property type="entry name" value="TPR_19"/>
    <property type="match status" value="4"/>
</dbReference>
<dbReference type="InterPro" id="IPR014266">
    <property type="entry name" value="PEP-CTERM_TPR_PrsT"/>
</dbReference>
<feature type="chain" id="PRO_5045727894" evidence="2">
    <location>
        <begin position="23"/>
        <end position="930"/>
    </location>
</feature>
<feature type="repeat" description="TPR" evidence="1">
    <location>
        <begin position="129"/>
        <end position="162"/>
    </location>
</feature>
<dbReference type="PANTHER" id="PTHR12558">
    <property type="entry name" value="CELL DIVISION CYCLE 16,23,27"/>
    <property type="match status" value="1"/>
</dbReference>
<feature type="signal peptide" evidence="2">
    <location>
        <begin position="1"/>
        <end position="22"/>
    </location>
</feature>
<dbReference type="Pfam" id="PF13432">
    <property type="entry name" value="TPR_16"/>
    <property type="match status" value="3"/>
</dbReference>
<evidence type="ECO:0000256" key="1">
    <source>
        <dbReference type="PROSITE-ProRule" id="PRU00339"/>
    </source>
</evidence>
<feature type="repeat" description="TPR" evidence="1">
    <location>
        <begin position="544"/>
        <end position="577"/>
    </location>
</feature>
<dbReference type="Gene3D" id="1.25.40.10">
    <property type="entry name" value="Tetratricopeptide repeat domain"/>
    <property type="match status" value="5"/>
</dbReference>
<proteinExistence type="predicted"/>
<reference evidence="3 4" key="1">
    <citation type="submission" date="2024-05" db="EMBL/GenBank/DDBJ databases">
        <title>Roseateles sp. 2.12 16S ribosomal RNA gene Genome sequencing and assembly.</title>
        <authorList>
            <person name="Woo H."/>
        </authorList>
    </citation>
    <scope>NUCLEOTIDE SEQUENCE [LARGE SCALE GENOMIC DNA]</scope>
    <source>
        <strain evidence="3 4">2.12</strain>
    </source>
</reference>
<name>A0ABV0GH33_9BURK</name>
<sequence>MNRLPSRLLLSLLLGACLQAQGAGDAASKFYDDAQQRLEKKDIDGALIQLRNSLQADPHMLSAHLLLARTLLKKGDLPSAEAAFEEALKQGVARSEVMVDLGQLYIALGEYKKLLDRINTNGVPAGSHAEILTQRGTAFATLGQKDAATKSFAEARALAPRSPLPLLAEATMLARQGELEKARGQISKALEFDPANSAAWYALGTVQQKLKESSAAQVSFGKALQHNALNVDARVARAGLLVTTGQLKEAEQDLAALDAASLADPRASYLRGVIESRKGNAAKARDAYVQTTELLGLQPAGVINSDESLNFAAAMAYKALGDNEKAREHLKNLLALNANHYAGQLMAASIALEQRDLTQAQQIVSNLQRLRPTDPQVLYLQGSIHLARKRYDQAAEAFDKAAAQQPTPDTIRELALSQLSMGQGEAGISNLEKVLASNPGDARAAIQLITAYASMGKGPRALQLAENLLKSDPNNPMLINYLGNIKGRLGDKGGARAAFQQALAKSPGFKPALINLSWLDIEEKQFDPARQRLDGLLKKDAEDPQLLYQLGILEFRARRFNEATEALEKAANLSRNDPRPGLTLMELHTSQRKLDQAIQVGKALNGKYQGNLEVALTLGRTYAMQGDLGNAKVLFQEATRIAGYDAEAQVVVGRQQLSIGNLDGASYNLQKAQQNGAEALNVLVLGIEVANRKKDNARADALLKTLLARYPTALPALLTAGHLAYARGQFAEAGKRYQQVLDQEPSAANALLLARAQTSGGDPQKGLATLEGWSQKAPQDLGLLRVLAEAQAELGKNEAAKRSFSTLITRDPQDVSAMATYALLLQRLGDAGALAMAERARKLAPESPETLDAQGWIHVLRGEIEAGLRLLRDARLRDPNQGQLRFHLAYALAKSGRKPDAREELRAAMAMPGRFRDTAEFKTLKAELGL</sequence>
<feature type="repeat" description="TPR" evidence="1">
    <location>
        <begin position="375"/>
        <end position="408"/>
    </location>
</feature>
<accession>A0ABV0GH33</accession>
<dbReference type="SUPFAM" id="SSF48452">
    <property type="entry name" value="TPR-like"/>
    <property type="match status" value="4"/>
</dbReference>
<dbReference type="InterPro" id="IPR019734">
    <property type="entry name" value="TPR_rpt"/>
</dbReference>
<dbReference type="Proteomes" id="UP001462640">
    <property type="component" value="Unassembled WGS sequence"/>
</dbReference>
<dbReference type="Pfam" id="PF13181">
    <property type="entry name" value="TPR_8"/>
    <property type="match status" value="1"/>
</dbReference>
<keyword evidence="2" id="KW-0732">Signal</keyword>
<dbReference type="InterPro" id="IPR011990">
    <property type="entry name" value="TPR-like_helical_dom_sf"/>
</dbReference>
<evidence type="ECO:0000256" key="2">
    <source>
        <dbReference type="SAM" id="SignalP"/>
    </source>
</evidence>